<evidence type="ECO:0000259" key="1">
    <source>
        <dbReference type="Pfam" id="PF13020"/>
    </source>
</evidence>
<feature type="domain" description="Protein NO VEIN C-terminal" evidence="1">
    <location>
        <begin position="157"/>
        <end position="252"/>
    </location>
</feature>
<comment type="caution">
    <text evidence="2">The sequence shown here is derived from an EMBL/GenBank/DDBJ whole genome shotgun (WGS) entry which is preliminary data.</text>
</comment>
<gene>
    <name evidence="2" type="ORF">DEM25_014830</name>
</gene>
<evidence type="ECO:0000313" key="2">
    <source>
        <dbReference type="EMBL" id="RKF05850.1"/>
    </source>
</evidence>
<dbReference type="AlphaFoldDB" id="A0A3A8ADX1"/>
<proteinExistence type="predicted"/>
<evidence type="ECO:0000313" key="3">
    <source>
        <dbReference type="Proteomes" id="UP000246132"/>
    </source>
</evidence>
<name>A0A3A8ADX1_9HYPH</name>
<sequence>MSNNGTDWTDDEVEACVAAYFEHLALDVSGERFNKAHLYRELTSLIPRTEKAIEFKFQNISAVLDQMGVEWIRGLAPRNNFQRALADAVDRRLPHFLALDLSQPETGMSDPAGLYIEPAPERATKPNPLPTYIERLIRKFDPIERDQKNRALGEAGEELILHFERHSLEGHQRDDLARKVRWVSKEDGDGAGYDILSFEPDGREKFVEVKTTAGSSRTPFFISRNETEFSRESGDRFRLMRLYDFRRDPRAFEMAGSIDKHVRLTAEHYRADFEA</sequence>
<dbReference type="InterPro" id="IPR024975">
    <property type="entry name" value="NOV_C"/>
</dbReference>
<keyword evidence="3" id="KW-1185">Reference proteome</keyword>
<organism evidence="2 3">
    <name type="scientific">Oceaniradius stylonematis</name>
    <dbReference type="NCBI Taxonomy" id="2184161"/>
    <lineage>
        <taxon>Bacteria</taxon>
        <taxon>Pseudomonadati</taxon>
        <taxon>Pseudomonadota</taxon>
        <taxon>Alphaproteobacteria</taxon>
        <taxon>Hyphomicrobiales</taxon>
        <taxon>Ahrensiaceae</taxon>
        <taxon>Oceaniradius</taxon>
    </lineage>
</organism>
<dbReference type="EMBL" id="QFWV02000008">
    <property type="protein sequence ID" value="RKF05850.1"/>
    <property type="molecule type" value="Genomic_DNA"/>
</dbReference>
<dbReference type="Pfam" id="PF13020">
    <property type="entry name" value="NOV_C"/>
    <property type="match status" value="1"/>
</dbReference>
<accession>A0A3A8ADX1</accession>
<dbReference type="OrthoDB" id="9788621at2"/>
<protein>
    <submittedName>
        <fullName evidence="2">DUF3883 domain-containing protein</fullName>
    </submittedName>
</protein>
<dbReference type="Proteomes" id="UP000246132">
    <property type="component" value="Unassembled WGS sequence"/>
</dbReference>
<reference evidence="2 3" key="1">
    <citation type="journal article" date="2018" name="Int. J. Syst. Bacteriol.">
        <title>Oceaniradius stylonemae gen. nov., sp. nov., isolated from a red alga, Stylonema cornu-cervi.</title>
        <authorList>
            <person name="Jeong S."/>
        </authorList>
    </citation>
    <scope>NUCLEOTIDE SEQUENCE [LARGE SCALE GENOMIC DNA]</scope>
    <source>
        <strain evidence="2 3">StC1</strain>
    </source>
</reference>